<gene>
    <name evidence="2" type="ORF">KDA27_24585</name>
</gene>
<dbReference type="EMBL" id="JAGQHS010000244">
    <property type="protein sequence ID" value="MCA9758993.1"/>
    <property type="molecule type" value="Genomic_DNA"/>
</dbReference>
<feature type="signal peptide" evidence="1">
    <location>
        <begin position="1"/>
        <end position="27"/>
    </location>
</feature>
<reference evidence="2" key="2">
    <citation type="journal article" date="2021" name="Microbiome">
        <title>Successional dynamics and alternative stable states in a saline activated sludge microbial community over 9 years.</title>
        <authorList>
            <person name="Wang Y."/>
            <person name="Ye J."/>
            <person name="Ju F."/>
            <person name="Liu L."/>
            <person name="Boyd J.A."/>
            <person name="Deng Y."/>
            <person name="Parks D.H."/>
            <person name="Jiang X."/>
            <person name="Yin X."/>
            <person name="Woodcroft B.J."/>
            <person name="Tyson G.W."/>
            <person name="Hugenholtz P."/>
            <person name="Polz M.F."/>
            <person name="Zhang T."/>
        </authorList>
    </citation>
    <scope>NUCLEOTIDE SEQUENCE</scope>
    <source>
        <strain evidence="2">HKST-UBA02</strain>
    </source>
</reference>
<dbReference type="AlphaFoldDB" id="A0A956SI04"/>
<feature type="chain" id="PRO_5036684331" evidence="1">
    <location>
        <begin position="28"/>
        <end position="285"/>
    </location>
</feature>
<organism evidence="2 3">
    <name type="scientific">Eiseniibacteriota bacterium</name>
    <dbReference type="NCBI Taxonomy" id="2212470"/>
    <lineage>
        <taxon>Bacteria</taxon>
        <taxon>Candidatus Eiseniibacteriota</taxon>
    </lineage>
</organism>
<accession>A0A956SI04</accession>
<proteinExistence type="predicted"/>
<dbReference type="Proteomes" id="UP000739538">
    <property type="component" value="Unassembled WGS sequence"/>
</dbReference>
<evidence type="ECO:0000256" key="1">
    <source>
        <dbReference type="SAM" id="SignalP"/>
    </source>
</evidence>
<evidence type="ECO:0000313" key="2">
    <source>
        <dbReference type="EMBL" id="MCA9758993.1"/>
    </source>
</evidence>
<comment type="caution">
    <text evidence="2">The sequence shown here is derived from an EMBL/GenBank/DDBJ whole genome shotgun (WGS) entry which is preliminary data.</text>
</comment>
<keyword evidence="1" id="KW-0732">Signal</keyword>
<reference evidence="2" key="1">
    <citation type="submission" date="2020-04" db="EMBL/GenBank/DDBJ databases">
        <authorList>
            <person name="Zhang T."/>
        </authorList>
    </citation>
    <scope>NUCLEOTIDE SEQUENCE</scope>
    <source>
        <strain evidence="2">HKST-UBA02</strain>
    </source>
</reference>
<sequence>MPRTATVLACTLVPIVAVSLLATQAQSGPNANGYLLLHTDDTIVYTSDDGGTYCDQVFNECLWDPDCTEDHSICASALAALNPTSSRGPETALIWAIAAFPRESCPRVSALQFGLDWPINGNPLTFLDWGSCASFEIATNGWPEDRRTGTALAWSLNPVKRTGFPVYWFAAYSYYGPLEVSVFNFPSGPAAFADDSVPSILDPIPEANRGVIGLNGAVGWNPYVLQTPVGACCTDDGQCTLTTETACTTAGNEYIGDGVSCDPNPCNVTPVLETTWGGVKSVFRQ</sequence>
<name>A0A956SI04_UNCEI</name>
<protein>
    <submittedName>
        <fullName evidence="2">Uncharacterized protein</fullName>
    </submittedName>
</protein>
<evidence type="ECO:0000313" key="3">
    <source>
        <dbReference type="Proteomes" id="UP000739538"/>
    </source>
</evidence>